<evidence type="ECO:0000313" key="4">
    <source>
        <dbReference type="Proteomes" id="UP001595904"/>
    </source>
</evidence>
<feature type="chain" id="PRO_5046595471" evidence="2">
    <location>
        <begin position="22"/>
        <end position="459"/>
    </location>
</feature>
<gene>
    <name evidence="3" type="ORF">ACFPN2_34575</name>
</gene>
<keyword evidence="4" id="KW-1185">Reference proteome</keyword>
<comment type="caution">
    <text evidence="3">The sequence shown here is derived from an EMBL/GenBank/DDBJ whole genome shotgun (WGS) entry which is preliminary data.</text>
</comment>
<organism evidence="3 4">
    <name type="scientific">Steroidobacter flavus</name>
    <dbReference type="NCBI Taxonomy" id="1842136"/>
    <lineage>
        <taxon>Bacteria</taxon>
        <taxon>Pseudomonadati</taxon>
        <taxon>Pseudomonadota</taxon>
        <taxon>Gammaproteobacteria</taxon>
        <taxon>Steroidobacterales</taxon>
        <taxon>Steroidobacteraceae</taxon>
        <taxon>Steroidobacter</taxon>
    </lineage>
</organism>
<accession>A0ABV8T2Q7</accession>
<feature type="compositionally biased region" description="Low complexity" evidence="1">
    <location>
        <begin position="360"/>
        <end position="375"/>
    </location>
</feature>
<dbReference type="EMBL" id="JBHSDU010000015">
    <property type="protein sequence ID" value="MFC4314241.1"/>
    <property type="molecule type" value="Genomic_DNA"/>
</dbReference>
<evidence type="ECO:0000256" key="1">
    <source>
        <dbReference type="SAM" id="MobiDB-lite"/>
    </source>
</evidence>
<proteinExistence type="predicted"/>
<dbReference type="RefSeq" id="WP_380605264.1">
    <property type="nucleotide sequence ID" value="NZ_JBHSDU010000015.1"/>
</dbReference>
<feature type="region of interest" description="Disordered" evidence="1">
    <location>
        <begin position="409"/>
        <end position="432"/>
    </location>
</feature>
<dbReference type="Proteomes" id="UP001595904">
    <property type="component" value="Unassembled WGS sequence"/>
</dbReference>
<evidence type="ECO:0000313" key="3">
    <source>
        <dbReference type="EMBL" id="MFC4314241.1"/>
    </source>
</evidence>
<feature type="region of interest" description="Disordered" evidence="1">
    <location>
        <begin position="360"/>
        <end position="379"/>
    </location>
</feature>
<feature type="compositionally biased region" description="Low complexity" evidence="1">
    <location>
        <begin position="409"/>
        <end position="426"/>
    </location>
</feature>
<feature type="signal peptide" evidence="2">
    <location>
        <begin position="1"/>
        <end position="21"/>
    </location>
</feature>
<evidence type="ECO:0000256" key="2">
    <source>
        <dbReference type="SAM" id="SignalP"/>
    </source>
</evidence>
<name>A0ABV8T2Q7_9GAMM</name>
<sequence length="459" mass="48533">MKGLIACLILLSAGVSTQALAIVLPVYLDTGVVTDSPGSGTYCGVTNAQLPGGLTQTSTVFATGGNVSFGTNAYSYALTSDYTAVCTTVFWNVASYGTFSGWERVMIGGYLVTIDVTGNYQYGNWSGAIFPKYQVLGVDYAPPGASSSVSYSANFVRGTSQTIGSSFKDQTQVSLSTHGEFEIGKVGVGLNTNITSLYSQQTDYNSTDSWSVTTTGGDIIRGPASSAAGVDHDYDIVWIWLNPAINLILTGPASITWNGYSYNTADPVNEMDVLFLYVYELKDPSRIPANVASRLARSWDQSGVGGLNATDYATILASTPFGANPAYDPNTDTSGRYTLQIGQTFNYIPAPPGGQPVTQTFSTTTQSTSTSGSGSEITRSVSTSIENKLGFKSKAEIALKLTDTVTTVSKQSSSQTTTAGQTASFSITGPQASDNYTGPTAIQIWRDNIYGSYMFYAAH</sequence>
<keyword evidence="2" id="KW-0732">Signal</keyword>
<reference evidence="4" key="1">
    <citation type="journal article" date="2019" name="Int. J. Syst. Evol. Microbiol.">
        <title>The Global Catalogue of Microorganisms (GCM) 10K type strain sequencing project: providing services to taxonomists for standard genome sequencing and annotation.</title>
        <authorList>
            <consortium name="The Broad Institute Genomics Platform"/>
            <consortium name="The Broad Institute Genome Sequencing Center for Infectious Disease"/>
            <person name="Wu L."/>
            <person name="Ma J."/>
        </authorList>
    </citation>
    <scope>NUCLEOTIDE SEQUENCE [LARGE SCALE GENOMIC DNA]</scope>
    <source>
        <strain evidence="4">CGMCC 1.10759</strain>
    </source>
</reference>
<protein>
    <submittedName>
        <fullName evidence="3">Uncharacterized protein</fullName>
    </submittedName>
</protein>